<dbReference type="Proteomes" id="UP001526337">
    <property type="component" value="Unassembled WGS sequence"/>
</dbReference>
<organism evidence="3 4">
    <name type="scientific">Gluconacetobacter entanii</name>
    <dbReference type="NCBI Taxonomy" id="108528"/>
    <lineage>
        <taxon>Bacteria</taxon>
        <taxon>Pseudomonadati</taxon>
        <taxon>Pseudomonadota</taxon>
        <taxon>Alphaproteobacteria</taxon>
        <taxon>Acetobacterales</taxon>
        <taxon>Acetobacteraceae</taxon>
        <taxon>Gluconacetobacter</taxon>
    </lineage>
</organism>
<feature type="compositionally biased region" description="Low complexity" evidence="1">
    <location>
        <begin position="1"/>
        <end position="16"/>
    </location>
</feature>
<accession>A0ABT3K2W9</accession>
<dbReference type="InterPro" id="IPR049304">
    <property type="entry name" value="Gly_rich_dom"/>
</dbReference>
<dbReference type="Pfam" id="PF21722">
    <property type="entry name" value="Gly_rich_2"/>
    <property type="match status" value="1"/>
</dbReference>
<name>A0ABT3K2W9_9PROT</name>
<proteinExistence type="predicted"/>
<evidence type="ECO:0000259" key="2">
    <source>
        <dbReference type="Pfam" id="PF21722"/>
    </source>
</evidence>
<feature type="compositionally biased region" description="Gly residues" evidence="1">
    <location>
        <begin position="405"/>
        <end position="424"/>
    </location>
</feature>
<dbReference type="EMBL" id="JANGSQ010000087">
    <property type="protein sequence ID" value="MCW4589735.1"/>
    <property type="molecule type" value="Genomic_DNA"/>
</dbReference>
<feature type="region of interest" description="Disordered" evidence="1">
    <location>
        <begin position="1"/>
        <end position="22"/>
    </location>
</feature>
<evidence type="ECO:0000256" key="1">
    <source>
        <dbReference type="SAM" id="MobiDB-lite"/>
    </source>
</evidence>
<sequence length="460" mass="45143">MSETTSSTATATATESLPPTGFTAITETSEFEDGIYQIATSDPVIGGPGGIANYQAQGLANRTRFLMDTTTALQQSLASLSSSSAAAITAEAKARAAADAKLQPLLNYTPVQQGGGVYQAATKVMLGQDTTFSGLRYSYIDKTTGALTDGGYLISSYGTILSGSTQIGDITINSNGRMAFQSCAMKDIYTESANLSDVTAVSNSLDAYIQGGVTSGTNTQIDTFYMNGNGRPTVAYDGGAVQVPVLTDIATPIPFASSGTYTVAEGVTRIFFEAVGAGGPGAFSYGDSASNSIFAAGGGAGAYARGWLAVSSGDVVTVSIGAGGVCPANTINATVYGGATTISINGTVVLTCTGGQSGVWTSSNNSAGGSPGTVTSGPGCTVQLQANGGFGGDGQSGTTLSKGNGAAGPWGGGGRAGEGGGTGGNAPGAGGGGAYNTSGTLNAYYGGSGGPGYAILTTAP</sequence>
<dbReference type="RefSeq" id="WP_171790771.1">
    <property type="nucleotide sequence ID" value="NZ_JABJWD010000054.1"/>
</dbReference>
<gene>
    <name evidence="3" type="ORF">NO263_03975</name>
</gene>
<feature type="region of interest" description="Disordered" evidence="1">
    <location>
        <begin position="391"/>
        <end position="424"/>
    </location>
</feature>
<keyword evidence="4" id="KW-1185">Reference proteome</keyword>
<reference evidence="3 4" key="1">
    <citation type="submission" date="2022-07" db="EMBL/GenBank/DDBJ databases">
        <title>Genome stability of Gluconacetobacter entanii AV429.</title>
        <authorList>
            <person name="Trcek J."/>
            <person name="Cepec E."/>
        </authorList>
    </citation>
    <scope>NUCLEOTIDE SEQUENCE [LARGE SCALE GENOMIC DNA]</scope>
    <source>
        <strain evidence="3 4">AV429_2022</strain>
    </source>
</reference>
<evidence type="ECO:0000313" key="4">
    <source>
        <dbReference type="Proteomes" id="UP001526337"/>
    </source>
</evidence>
<protein>
    <recommendedName>
        <fullName evidence="2">Glycine-rich domain-containing protein</fullName>
    </recommendedName>
</protein>
<feature type="domain" description="Glycine-rich" evidence="2">
    <location>
        <begin position="259"/>
        <end position="457"/>
    </location>
</feature>
<evidence type="ECO:0000313" key="3">
    <source>
        <dbReference type="EMBL" id="MCW4589735.1"/>
    </source>
</evidence>
<comment type="caution">
    <text evidence="3">The sequence shown here is derived from an EMBL/GenBank/DDBJ whole genome shotgun (WGS) entry which is preliminary data.</text>
</comment>